<dbReference type="Proteomes" id="UP000015105">
    <property type="component" value="Chromosome 4D"/>
</dbReference>
<dbReference type="GO" id="GO:0005743">
    <property type="term" value="C:mitochondrial inner membrane"/>
    <property type="evidence" value="ECO:0007669"/>
    <property type="project" value="UniProtKB-SubCell"/>
</dbReference>
<reference evidence="13" key="2">
    <citation type="journal article" date="2017" name="Nat. Plants">
        <title>The Aegilops tauschii genome reveals multiple impacts of transposons.</title>
        <authorList>
            <person name="Zhao G."/>
            <person name="Zou C."/>
            <person name="Li K."/>
            <person name="Wang K."/>
            <person name="Li T."/>
            <person name="Gao L."/>
            <person name="Zhang X."/>
            <person name="Wang H."/>
            <person name="Yang Z."/>
            <person name="Liu X."/>
            <person name="Jiang W."/>
            <person name="Mao L."/>
            <person name="Kong X."/>
            <person name="Jiao Y."/>
            <person name="Jia J."/>
        </authorList>
    </citation>
    <scope>NUCLEOTIDE SEQUENCE [LARGE SCALE GENOMIC DNA]</scope>
    <source>
        <strain evidence="13">cv. AL8/78</strain>
    </source>
</reference>
<evidence type="ECO:0000256" key="1">
    <source>
        <dbReference type="ARBA" id="ARBA00004448"/>
    </source>
</evidence>
<evidence type="ECO:0000256" key="4">
    <source>
        <dbReference type="ARBA" id="ARBA00022692"/>
    </source>
</evidence>
<evidence type="ECO:0000256" key="2">
    <source>
        <dbReference type="ARBA" id="ARBA00006375"/>
    </source>
</evidence>
<evidence type="ECO:0000256" key="5">
    <source>
        <dbReference type="ARBA" id="ARBA00022737"/>
    </source>
</evidence>
<sequence>RNEKTLPKLLGDSALSLFPLERRRRRRRAAGNLHCSPLRRFPIQRCKFTCRGMAGLGDAAKEYIAGSAAGVAQVVVGHPFDTVKVKLQAHNTTAHGKVYKNAFHCTSRILVDEGIRGLYKGASSSFIGIALESSLFFGTYAQAKQLLQGKSEDYKPRLKVIIPSAACSGALISCILAPTELTKCRMQVQGKDVMYATQYSSPLDCAVKTLQREGVRGIFRGGLATLYREAIGNAVFFCTYEYSRYWMHNYIDSRQFSSNSGLVVAKDIGIGIMSGGLSGMAFWTATLPMDVAKTIIQTDHNPQSSRNPFRVLNMVYRRAGLAGCYAGLGPTLARAFPANAAAIVAWEYSAKILGIRRE</sequence>
<evidence type="ECO:0000313" key="13">
    <source>
        <dbReference type="Proteomes" id="UP000015105"/>
    </source>
</evidence>
<evidence type="ECO:0000256" key="10">
    <source>
        <dbReference type="PROSITE-ProRule" id="PRU00282"/>
    </source>
</evidence>
<dbReference type="InterPro" id="IPR023395">
    <property type="entry name" value="MCP_dom_sf"/>
</dbReference>
<feature type="repeat" description="Solcar" evidence="10">
    <location>
        <begin position="156"/>
        <end position="246"/>
    </location>
</feature>
<proteinExistence type="inferred from homology"/>
<reference evidence="13" key="1">
    <citation type="journal article" date="2014" name="Science">
        <title>Ancient hybridizations among the ancestral genomes of bread wheat.</title>
        <authorList>
            <consortium name="International Wheat Genome Sequencing Consortium,"/>
            <person name="Marcussen T."/>
            <person name="Sandve S.R."/>
            <person name="Heier L."/>
            <person name="Spannagl M."/>
            <person name="Pfeifer M."/>
            <person name="Jakobsen K.S."/>
            <person name="Wulff B.B."/>
            <person name="Steuernagel B."/>
            <person name="Mayer K.F."/>
            <person name="Olsen O.A."/>
        </authorList>
    </citation>
    <scope>NUCLEOTIDE SEQUENCE [LARGE SCALE GENOMIC DNA]</scope>
    <source>
        <strain evidence="13">cv. AL8/78</strain>
    </source>
</reference>
<reference evidence="12" key="4">
    <citation type="submission" date="2019-03" db="UniProtKB">
        <authorList>
            <consortium name="EnsemblPlants"/>
        </authorList>
    </citation>
    <scope>IDENTIFICATION</scope>
</reference>
<keyword evidence="8" id="KW-0496">Mitochondrion</keyword>
<comment type="subcellular location">
    <subcellularLocation>
        <location evidence="1">Mitochondrion inner membrane</location>
        <topology evidence="1">Multi-pass membrane protein</topology>
    </subcellularLocation>
</comment>
<evidence type="ECO:0008006" key="14">
    <source>
        <dbReference type="Google" id="ProtNLM"/>
    </source>
</evidence>
<dbReference type="Pfam" id="PF00153">
    <property type="entry name" value="Mito_carr"/>
    <property type="match status" value="3"/>
</dbReference>
<evidence type="ECO:0000313" key="12">
    <source>
        <dbReference type="EnsemblPlants" id="AET4Gv20736700.3"/>
    </source>
</evidence>
<dbReference type="GO" id="GO:0000064">
    <property type="term" value="F:L-ornithine transmembrane transporter activity"/>
    <property type="evidence" value="ECO:0007669"/>
    <property type="project" value="TreeGrafter"/>
</dbReference>
<dbReference type="FunFam" id="1.50.40.10:FF:000086">
    <property type="entry name" value="Mitochondrial carrier protein"/>
    <property type="match status" value="1"/>
</dbReference>
<dbReference type="GO" id="GO:1990575">
    <property type="term" value="P:mitochondrial L-ornithine transmembrane transport"/>
    <property type="evidence" value="ECO:0007669"/>
    <property type="project" value="TreeGrafter"/>
</dbReference>
<protein>
    <recommendedName>
        <fullName evidence="14">Mitochondrial arginine transporter BAC1</fullName>
    </recommendedName>
</protein>
<evidence type="ECO:0000256" key="9">
    <source>
        <dbReference type="ARBA" id="ARBA00023136"/>
    </source>
</evidence>
<feature type="repeat" description="Solcar" evidence="10">
    <location>
        <begin position="266"/>
        <end position="352"/>
    </location>
</feature>
<dbReference type="InterPro" id="IPR050567">
    <property type="entry name" value="Mitochondrial_Carrier"/>
</dbReference>
<evidence type="ECO:0000256" key="11">
    <source>
        <dbReference type="RuleBase" id="RU000488"/>
    </source>
</evidence>
<dbReference type="PANTHER" id="PTHR45624">
    <property type="entry name" value="MITOCHONDRIAL BASIC AMINO ACIDS TRANSPORTER-RELATED"/>
    <property type="match status" value="1"/>
</dbReference>
<dbReference type="AlphaFoldDB" id="A0A453IZJ4"/>
<evidence type="ECO:0000256" key="6">
    <source>
        <dbReference type="ARBA" id="ARBA00022792"/>
    </source>
</evidence>
<name>A0A453IZJ4_AEGTS</name>
<dbReference type="Gramene" id="AET4Gv20736700.3">
    <property type="protein sequence ID" value="AET4Gv20736700.3"/>
    <property type="gene ID" value="AET4Gv20736700"/>
</dbReference>
<evidence type="ECO:0000256" key="7">
    <source>
        <dbReference type="ARBA" id="ARBA00022989"/>
    </source>
</evidence>
<keyword evidence="4 10" id="KW-0812">Transmembrane</keyword>
<evidence type="ECO:0000256" key="3">
    <source>
        <dbReference type="ARBA" id="ARBA00022448"/>
    </source>
</evidence>
<dbReference type="Gene3D" id="1.50.40.10">
    <property type="entry name" value="Mitochondrial carrier domain"/>
    <property type="match status" value="2"/>
</dbReference>
<dbReference type="InterPro" id="IPR018108">
    <property type="entry name" value="MCP_transmembrane"/>
</dbReference>
<keyword evidence="3 11" id="KW-0813">Transport</keyword>
<comment type="similarity">
    <text evidence="2 11">Belongs to the mitochondrial carrier (TC 2.A.29) family.</text>
</comment>
<keyword evidence="5" id="KW-0677">Repeat</keyword>
<reference evidence="12" key="5">
    <citation type="journal article" date="2021" name="G3 (Bethesda)">
        <title>Aegilops tauschii genome assembly Aet v5.0 features greater sequence contiguity and improved annotation.</title>
        <authorList>
            <person name="Wang L."/>
            <person name="Zhu T."/>
            <person name="Rodriguez J.C."/>
            <person name="Deal K.R."/>
            <person name="Dubcovsky J."/>
            <person name="McGuire P.E."/>
            <person name="Lux T."/>
            <person name="Spannagl M."/>
            <person name="Mayer K.F.X."/>
            <person name="Baldrich P."/>
            <person name="Meyers B.C."/>
            <person name="Huo N."/>
            <person name="Gu Y.Q."/>
            <person name="Zhou H."/>
            <person name="Devos K.M."/>
            <person name="Bennetzen J.L."/>
            <person name="Unver T."/>
            <person name="Budak H."/>
            <person name="Gulick P.J."/>
            <person name="Galiba G."/>
            <person name="Kalapos B."/>
            <person name="Nelson D.R."/>
            <person name="Li P."/>
            <person name="You F.M."/>
            <person name="Luo M.C."/>
            <person name="Dvorak J."/>
        </authorList>
    </citation>
    <scope>NUCLEOTIDE SEQUENCE [LARGE SCALE GENOMIC DNA]</scope>
    <source>
        <strain evidence="12">cv. AL8/78</strain>
    </source>
</reference>
<keyword evidence="9 10" id="KW-0472">Membrane</keyword>
<keyword evidence="13" id="KW-1185">Reference proteome</keyword>
<reference evidence="12" key="3">
    <citation type="journal article" date="2017" name="Nature">
        <title>Genome sequence of the progenitor of the wheat D genome Aegilops tauschii.</title>
        <authorList>
            <person name="Luo M.C."/>
            <person name="Gu Y.Q."/>
            <person name="Puiu D."/>
            <person name="Wang H."/>
            <person name="Twardziok S.O."/>
            <person name="Deal K.R."/>
            <person name="Huo N."/>
            <person name="Zhu T."/>
            <person name="Wang L."/>
            <person name="Wang Y."/>
            <person name="McGuire P.E."/>
            <person name="Liu S."/>
            <person name="Long H."/>
            <person name="Ramasamy R.K."/>
            <person name="Rodriguez J.C."/>
            <person name="Van S.L."/>
            <person name="Yuan L."/>
            <person name="Wang Z."/>
            <person name="Xia Z."/>
            <person name="Xiao L."/>
            <person name="Anderson O.D."/>
            <person name="Ouyang S."/>
            <person name="Liang Y."/>
            <person name="Zimin A.V."/>
            <person name="Pertea G."/>
            <person name="Qi P."/>
            <person name="Bennetzen J.L."/>
            <person name="Dai X."/>
            <person name="Dawson M.W."/>
            <person name="Muller H.G."/>
            <person name="Kugler K."/>
            <person name="Rivarola-Duarte L."/>
            <person name="Spannagl M."/>
            <person name="Mayer K.F.X."/>
            <person name="Lu F.H."/>
            <person name="Bevan M.W."/>
            <person name="Leroy P."/>
            <person name="Li P."/>
            <person name="You F.M."/>
            <person name="Sun Q."/>
            <person name="Liu Z."/>
            <person name="Lyons E."/>
            <person name="Wicker T."/>
            <person name="Salzberg S.L."/>
            <person name="Devos K.M."/>
            <person name="Dvorak J."/>
        </authorList>
    </citation>
    <scope>NUCLEOTIDE SEQUENCE [LARGE SCALE GENOMIC DNA]</scope>
    <source>
        <strain evidence="12">cv. AL8/78</strain>
    </source>
</reference>
<organism evidence="12 13">
    <name type="scientific">Aegilops tauschii subsp. strangulata</name>
    <name type="common">Goatgrass</name>
    <dbReference type="NCBI Taxonomy" id="200361"/>
    <lineage>
        <taxon>Eukaryota</taxon>
        <taxon>Viridiplantae</taxon>
        <taxon>Streptophyta</taxon>
        <taxon>Embryophyta</taxon>
        <taxon>Tracheophyta</taxon>
        <taxon>Spermatophyta</taxon>
        <taxon>Magnoliopsida</taxon>
        <taxon>Liliopsida</taxon>
        <taxon>Poales</taxon>
        <taxon>Poaceae</taxon>
        <taxon>BOP clade</taxon>
        <taxon>Pooideae</taxon>
        <taxon>Triticodae</taxon>
        <taxon>Triticeae</taxon>
        <taxon>Triticinae</taxon>
        <taxon>Aegilops</taxon>
    </lineage>
</organism>
<evidence type="ECO:0000256" key="8">
    <source>
        <dbReference type="ARBA" id="ARBA00023128"/>
    </source>
</evidence>
<accession>A0A453IZJ4</accession>
<dbReference type="FunFam" id="1.50.40.10:FF:000091">
    <property type="entry name" value="Mitochondrial carrier protein"/>
    <property type="match status" value="1"/>
</dbReference>
<dbReference type="PROSITE" id="PS50920">
    <property type="entry name" value="SOLCAR"/>
    <property type="match status" value="3"/>
</dbReference>
<keyword evidence="6" id="KW-0999">Mitochondrion inner membrane</keyword>
<dbReference type="PANTHER" id="PTHR45624:SF15">
    <property type="entry name" value="MITOCHONDRIAL ARGININE TRANSPORTER BAC1"/>
    <property type="match status" value="1"/>
</dbReference>
<dbReference type="SUPFAM" id="SSF103506">
    <property type="entry name" value="Mitochondrial carrier"/>
    <property type="match status" value="1"/>
</dbReference>
<dbReference type="STRING" id="200361.A0A453IZJ4"/>
<keyword evidence="7" id="KW-1133">Transmembrane helix</keyword>
<dbReference type="EnsemblPlants" id="AET4Gv20736700.3">
    <property type="protein sequence ID" value="AET4Gv20736700.3"/>
    <property type="gene ID" value="AET4Gv20736700"/>
</dbReference>
<feature type="repeat" description="Solcar" evidence="10">
    <location>
        <begin position="57"/>
        <end position="146"/>
    </location>
</feature>